<organism evidence="1 2">
    <name type="scientific">Pantoea ananatis (strain AJ13355)</name>
    <dbReference type="NCBI Taxonomy" id="932677"/>
    <lineage>
        <taxon>Bacteria</taxon>
        <taxon>Pseudomonadati</taxon>
        <taxon>Pseudomonadota</taxon>
        <taxon>Gammaproteobacteria</taxon>
        <taxon>Enterobacterales</taxon>
        <taxon>Erwiniaceae</taxon>
        <taxon>Pantoea</taxon>
    </lineage>
</organism>
<gene>
    <name evidence="1" type="ordered locus">PAJ_0321</name>
</gene>
<dbReference type="EMBL" id="AP012032">
    <property type="protein sequence ID" value="BAK10401.1"/>
    <property type="molecule type" value="Genomic_DNA"/>
</dbReference>
<reference evidence="2" key="1">
    <citation type="journal article" date="2012" name="Appl. Microbiol. Biotechnol.">
        <title>The complete genome sequence of Pantoea ananatis AJ13355, an organism with great biotechnological potential.</title>
        <authorList>
            <person name="Hara Y."/>
            <person name="Kadotani N."/>
            <person name="Izui H."/>
            <person name="Katashkina J.I."/>
            <person name="Kuvaeva T.M."/>
            <person name="Andreeva I.G."/>
            <person name="Golubeva L.I."/>
            <person name="Malko D.B."/>
            <person name="Makeev V.J."/>
            <person name="Mashko S.V."/>
            <person name="Kozlov Y.I."/>
        </authorList>
    </citation>
    <scope>NUCLEOTIDE SEQUENCE [LARGE SCALE GENOMIC DNA]</scope>
    <source>
        <strain evidence="2">AJ13355</strain>
    </source>
</reference>
<dbReference type="KEGG" id="paj:PAJ_0321"/>
<sequence>MVVIREFHVDSEGFACFMTDNALFKTWDHAALAHRQNEIRGFAAFEFFTVNRTGEIDSRAVFCAGCCIGFNPVSLLLTQGFQHGIHIRVSHLNLWLLDFDVFQAFQLNFWIHFEFYRIGKVLTFGVFAWHVVRCASRINFLFNDGVNKVTRHQIAQHVLAHRSTIALCHDVHWHFAFTETIDTDFLRHIHQFFFNGALDAVRSDSNRNATAQALSGFYRNLHLVTSKNHVLGQLQTPHIG</sequence>
<dbReference type="eggNOG" id="ENOG5033UC9">
    <property type="taxonomic scope" value="Bacteria"/>
</dbReference>
<evidence type="ECO:0000313" key="2">
    <source>
        <dbReference type="Proteomes" id="UP000006690"/>
    </source>
</evidence>
<evidence type="ECO:0000313" key="1">
    <source>
        <dbReference type="EMBL" id="BAK10401.1"/>
    </source>
</evidence>
<dbReference type="AlphaFoldDB" id="A0A0H3KTB7"/>
<proteinExistence type="predicted"/>
<name>A0A0H3KTB7_PANAA</name>
<dbReference type="HOGENOM" id="CLU_1155530_0_0_6"/>
<dbReference type="Proteomes" id="UP000006690">
    <property type="component" value="Chromosome"/>
</dbReference>
<protein>
    <submittedName>
        <fullName evidence="1">Uncharacterized protein</fullName>
    </submittedName>
</protein>
<accession>A0A0H3KTB7</accession>